<evidence type="ECO:0000256" key="2">
    <source>
        <dbReference type="ARBA" id="ARBA00022478"/>
    </source>
</evidence>
<dbReference type="NCBIfam" id="TIGR02395">
    <property type="entry name" value="rpoN_sigma"/>
    <property type="match status" value="1"/>
</dbReference>
<evidence type="ECO:0000256" key="5">
    <source>
        <dbReference type="ARBA" id="ARBA00023015"/>
    </source>
</evidence>
<keyword evidence="2" id="KW-0240">DNA-directed RNA polymerase</keyword>
<dbReference type="PROSITE" id="PS50044">
    <property type="entry name" value="SIGMA54_3"/>
    <property type="match status" value="1"/>
</dbReference>
<accession>A0ABS7WRC0</accession>
<dbReference type="InterPro" id="IPR007634">
    <property type="entry name" value="RNA_pol_sigma_54_DNA-bd"/>
</dbReference>
<feature type="domain" description="RNA polymerase sigma factor 54 core-binding" evidence="11">
    <location>
        <begin position="64"/>
        <end position="234"/>
    </location>
</feature>
<keyword evidence="13" id="KW-1185">Reference proteome</keyword>
<dbReference type="InterPro" id="IPR000394">
    <property type="entry name" value="RNA_pol_sigma_54"/>
</dbReference>
<feature type="coiled-coil region" evidence="9">
    <location>
        <begin position="242"/>
        <end position="269"/>
    </location>
</feature>
<dbReference type="Proteomes" id="UP000786183">
    <property type="component" value="Unassembled WGS sequence"/>
</dbReference>
<comment type="caution">
    <text evidence="12">The sequence shown here is derived from an EMBL/GenBank/DDBJ whole genome shotgun (WGS) entry which is preliminary data.</text>
</comment>
<dbReference type="PANTHER" id="PTHR32248">
    <property type="entry name" value="RNA POLYMERASE SIGMA-54 FACTOR"/>
    <property type="match status" value="1"/>
</dbReference>
<evidence type="ECO:0000256" key="4">
    <source>
        <dbReference type="ARBA" id="ARBA00022695"/>
    </source>
</evidence>
<dbReference type="Gene3D" id="1.10.10.1330">
    <property type="entry name" value="RNA polymerase sigma-54 factor, core-binding domain"/>
    <property type="match status" value="1"/>
</dbReference>
<dbReference type="Pfam" id="PF04963">
    <property type="entry name" value="Sigma54_CBD"/>
    <property type="match status" value="1"/>
</dbReference>
<dbReference type="PANTHER" id="PTHR32248:SF4">
    <property type="entry name" value="RNA POLYMERASE SIGMA-54 FACTOR"/>
    <property type="match status" value="1"/>
</dbReference>
<protein>
    <submittedName>
        <fullName evidence="12">RNA polymerase factor sigma-54</fullName>
    </submittedName>
</protein>
<evidence type="ECO:0000259" key="11">
    <source>
        <dbReference type="Pfam" id="PF04963"/>
    </source>
</evidence>
<keyword evidence="4" id="KW-0548">Nucleotidyltransferase</keyword>
<evidence type="ECO:0000256" key="9">
    <source>
        <dbReference type="SAM" id="Coils"/>
    </source>
</evidence>
<evidence type="ECO:0000259" key="10">
    <source>
        <dbReference type="Pfam" id="PF04552"/>
    </source>
</evidence>
<dbReference type="Pfam" id="PF04552">
    <property type="entry name" value="Sigma54_DBD"/>
    <property type="match status" value="1"/>
</dbReference>
<keyword evidence="8" id="KW-0804">Transcription</keyword>
<gene>
    <name evidence="12" type="primary">rpoN</name>
    <name evidence="12" type="ORF">AVCANL283_00240</name>
</gene>
<keyword evidence="5" id="KW-0805">Transcription regulation</keyword>
<name>A0ABS7WRC0_9BACT</name>
<evidence type="ECO:0000313" key="12">
    <source>
        <dbReference type="EMBL" id="MBZ7986540.1"/>
    </source>
</evidence>
<organism evidence="12 13">
    <name type="scientific">Campylobacter canadensis</name>
    <dbReference type="NCBI Taxonomy" id="449520"/>
    <lineage>
        <taxon>Bacteria</taxon>
        <taxon>Pseudomonadati</taxon>
        <taxon>Campylobacterota</taxon>
        <taxon>Epsilonproteobacteria</taxon>
        <taxon>Campylobacterales</taxon>
        <taxon>Campylobacteraceae</taxon>
        <taxon>Campylobacter</taxon>
    </lineage>
</organism>
<sequence>MLKQKVLISQKAKLSQTLQSWLNVLQASSEQLEEEIAKLANDNPFIKINANYKKSSFNSLDDNLCVDKKSLYDDLYLQINKSLFPTEKSQKIAELIITCLDENGYFVYDEDLCKDYLLSDIELVRKRFYLLEPMGVGAKDYCEALYFCLLNSDIKDELFVYCKKILNDFQNLSSYSKDTLFKEATSLFKSFSLPPFLNDYADSEQIIPDIYIYYENNELKVYINDEYYPHIEIDVSDDNLNKEFFKEHIKEAKKLVDSLELRKATLKKLALMLVEYQYEYFLGKDIKPMTLQDLALELDRNTSTISRAIANKYLCSNRGVIAIKEFFAKKIDDGISNKALKDYLLDLIKNENKKKPLSDEALVAILQEKFNIKLVRRTVTKYRKILDIPSSSTRKKMYFLNS</sequence>
<dbReference type="RefSeq" id="WP_224325066.1">
    <property type="nucleotide sequence ID" value="NZ_JACGBB010000001.1"/>
</dbReference>
<evidence type="ECO:0000256" key="1">
    <source>
        <dbReference type="ARBA" id="ARBA00008798"/>
    </source>
</evidence>
<dbReference type="InterPro" id="IPR038709">
    <property type="entry name" value="RpoN_core-bd_sf"/>
</dbReference>
<dbReference type="Gene3D" id="1.10.10.60">
    <property type="entry name" value="Homeodomain-like"/>
    <property type="match status" value="1"/>
</dbReference>
<dbReference type="EMBL" id="JACGBB010000001">
    <property type="protein sequence ID" value="MBZ7986540.1"/>
    <property type="molecule type" value="Genomic_DNA"/>
</dbReference>
<evidence type="ECO:0000256" key="3">
    <source>
        <dbReference type="ARBA" id="ARBA00022679"/>
    </source>
</evidence>
<proteinExistence type="inferred from homology"/>
<evidence type="ECO:0000256" key="6">
    <source>
        <dbReference type="ARBA" id="ARBA00023082"/>
    </source>
</evidence>
<keyword evidence="9" id="KW-0175">Coiled coil</keyword>
<dbReference type="PIRSF" id="PIRSF000774">
    <property type="entry name" value="RpoN"/>
    <property type="match status" value="1"/>
</dbReference>
<evidence type="ECO:0000256" key="8">
    <source>
        <dbReference type="ARBA" id="ARBA00023163"/>
    </source>
</evidence>
<dbReference type="PRINTS" id="PR00045">
    <property type="entry name" value="SIGMA54FCT"/>
</dbReference>
<dbReference type="PROSITE" id="PS00718">
    <property type="entry name" value="SIGMA54_2"/>
    <property type="match status" value="1"/>
</dbReference>
<reference evidence="12 13" key="1">
    <citation type="submission" date="2020-07" db="EMBL/GenBank/DDBJ databases">
        <title>Transfer of Campylobacter canadensis to the novel genus Avispirillum gen. nov., that also includes two novel species recovered from migratory waterfowl: Avispirillum anseris sp. nov. and Avispirillum brantae sp. nov.</title>
        <authorList>
            <person name="Miller W.G."/>
            <person name="Chapman M.H."/>
            <person name="Yee E."/>
            <person name="Inglis G.D."/>
        </authorList>
    </citation>
    <scope>NUCLEOTIDE SEQUENCE [LARGE SCALE GENOMIC DNA]</scope>
    <source>
        <strain evidence="12 13">L283</strain>
    </source>
</reference>
<dbReference type="InterPro" id="IPR007046">
    <property type="entry name" value="RNA_pol_sigma_54_core-bd"/>
</dbReference>
<keyword evidence="7" id="KW-0238">DNA-binding</keyword>
<keyword evidence="6" id="KW-0731">Sigma factor</keyword>
<comment type="similarity">
    <text evidence="1">Belongs to the sigma-54 factor family.</text>
</comment>
<evidence type="ECO:0000256" key="7">
    <source>
        <dbReference type="ARBA" id="ARBA00023125"/>
    </source>
</evidence>
<dbReference type="Pfam" id="PF00309">
    <property type="entry name" value="Sigma54_AID"/>
    <property type="match status" value="1"/>
</dbReference>
<feature type="domain" description="RNA polymerase sigma factor 54 DNA-binding" evidence="10">
    <location>
        <begin position="243"/>
        <end position="396"/>
    </location>
</feature>
<evidence type="ECO:0000313" key="13">
    <source>
        <dbReference type="Proteomes" id="UP000786183"/>
    </source>
</evidence>
<keyword evidence="3" id="KW-0808">Transferase</keyword>